<organism evidence="1">
    <name type="scientific">bioreactor metagenome</name>
    <dbReference type="NCBI Taxonomy" id="1076179"/>
    <lineage>
        <taxon>unclassified sequences</taxon>
        <taxon>metagenomes</taxon>
        <taxon>ecological metagenomes</taxon>
    </lineage>
</organism>
<sequence>MHWLGAASGLLAGRPLGDYRLDWTWDGQAASAVVSGGRPGEIRVDGRIEPARVHGKLELQGAAGTALAPYLRLLPAVSGGGDGYYTVDYRWR</sequence>
<accession>A0A645IWS9</accession>
<comment type="caution">
    <text evidence="1">The sequence shown here is derived from an EMBL/GenBank/DDBJ whole genome shotgun (WGS) entry which is preliminary data.</text>
</comment>
<gene>
    <name evidence="1" type="ORF">SDC9_203032</name>
</gene>
<proteinExistence type="predicted"/>
<dbReference type="EMBL" id="VSSQ01124478">
    <property type="protein sequence ID" value="MPN55350.1"/>
    <property type="molecule type" value="Genomic_DNA"/>
</dbReference>
<reference evidence="1" key="1">
    <citation type="submission" date="2019-08" db="EMBL/GenBank/DDBJ databases">
        <authorList>
            <person name="Kucharzyk K."/>
            <person name="Murdoch R.W."/>
            <person name="Higgins S."/>
            <person name="Loffler F."/>
        </authorList>
    </citation>
    <scope>NUCLEOTIDE SEQUENCE</scope>
</reference>
<protein>
    <recommendedName>
        <fullName evidence="2">General secretion pathway protein N</fullName>
    </recommendedName>
</protein>
<name>A0A645IWS9_9ZZZZ</name>
<evidence type="ECO:0000313" key="1">
    <source>
        <dbReference type="EMBL" id="MPN55350.1"/>
    </source>
</evidence>
<evidence type="ECO:0008006" key="2">
    <source>
        <dbReference type="Google" id="ProtNLM"/>
    </source>
</evidence>
<dbReference type="AlphaFoldDB" id="A0A645IWS9"/>